<comment type="caution">
    <text evidence="2">The sequence shown here is derived from an EMBL/GenBank/DDBJ whole genome shotgun (WGS) entry which is preliminary data.</text>
</comment>
<name>A0A9D1IPX6_9FIRM</name>
<evidence type="ECO:0000313" key="2">
    <source>
        <dbReference type="EMBL" id="HIU40920.1"/>
    </source>
</evidence>
<gene>
    <name evidence="2" type="ORF">IAB68_06465</name>
</gene>
<feature type="transmembrane region" description="Helical" evidence="1">
    <location>
        <begin position="6"/>
        <end position="25"/>
    </location>
</feature>
<dbReference type="EMBL" id="DVMT01000065">
    <property type="protein sequence ID" value="HIU40920.1"/>
    <property type="molecule type" value="Genomic_DNA"/>
</dbReference>
<evidence type="ECO:0000256" key="1">
    <source>
        <dbReference type="SAM" id="Phobius"/>
    </source>
</evidence>
<accession>A0A9D1IPX6</accession>
<evidence type="ECO:0000313" key="3">
    <source>
        <dbReference type="Proteomes" id="UP000824074"/>
    </source>
</evidence>
<keyword evidence="1" id="KW-1133">Transmembrane helix</keyword>
<dbReference type="Proteomes" id="UP000824074">
    <property type="component" value="Unassembled WGS sequence"/>
</dbReference>
<sequence length="172" mass="18305">MKKQNIAIIGVIAFVLAVAVGYALFSETLTISGTASASGDFDVEFTSIGDVTSSGYTKQPDSADIAVIESGNNELTITVDKLDYPGAYVEIPVTITNKGSVPAKLKQINQTGLDTDEGPIKVTYSGVAVSETPINQNETQNMTIRVEWLEDVETTASGVTFTITLDYEQVEA</sequence>
<proteinExistence type="predicted"/>
<protein>
    <submittedName>
        <fullName evidence="2">Uncharacterized protein</fullName>
    </submittedName>
</protein>
<dbReference type="AlphaFoldDB" id="A0A9D1IPX6"/>
<organism evidence="2 3">
    <name type="scientific">Candidatus Aphodocola excrementigallinarum</name>
    <dbReference type="NCBI Taxonomy" id="2840670"/>
    <lineage>
        <taxon>Bacteria</taxon>
        <taxon>Bacillati</taxon>
        <taxon>Bacillota</taxon>
        <taxon>Bacilli</taxon>
        <taxon>Candidatus Aphodocola</taxon>
    </lineage>
</organism>
<reference evidence="2" key="2">
    <citation type="journal article" date="2021" name="PeerJ">
        <title>Extensive microbial diversity within the chicken gut microbiome revealed by metagenomics and culture.</title>
        <authorList>
            <person name="Gilroy R."/>
            <person name="Ravi A."/>
            <person name="Getino M."/>
            <person name="Pursley I."/>
            <person name="Horton D.L."/>
            <person name="Alikhan N.F."/>
            <person name="Baker D."/>
            <person name="Gharbi K."/>
            <person name="Hall N."/>
            <person name="Watson M."/>
            <person name="Adriaenssens E.M."/>
            <person name="Foster-Nyarko E."/>
            <person name="Jarju S."/>
            <person name="Secka A."/>
            <person name="Antonio M."/>
            <person name="Oren A."/>
            <person name="Chaudhuri R.R."/>
            <person name="La Ragione R."/>
            <person name="Hildebrand F."/>
            <person name="Pallen M.J."/>
        </authorList>
    </citation>
    <scope>NUCLEOTIDE SEQUENCE</scope>
    <source>
        <strain evidence="2">CHK193-30670</strain>
    </source>
</reference>
<reference evidence="2" key="1">
    <citation type="submission" date="2020-10" db="EMBL/GenBank/DDBJ databases">
        <authorList>
            <person name="Gilroy R."/>
        </authorList>
    </citation>
    <scope>NUCLEOTIDE SEQUENCE</scope>
    <source>
        <strain evidence="2">CHK193-30670</strain>
    </source>
</reference>
<keyword evidence="1" id="KW-0472">Membrane</keyword>
<keyword evidence="1" id="KW-0812">Transmembrane</keyword>